<dbReference type="NCBIfam" id="NF005589">
    <property type="entry name" value="PRK07314.1"/>
    <property type="match status" value="1"/>
</dbReference>
<dbReference type="UniPathway" id="UPA00094"/>
<evidence type="ECO:0000256" key="11">
    <source>
        <dbReference type="ARBA" id="ARBA00024006"/>
    </source>
</evidence>
<protein>
    <recommendedName>
        <fullName evidence="4 14">3-oxoacyl-[acyl-carrier-protein] synthase 2</fullName>
        <ecNumber evidence="3 14">2.3.1.179</ecNumber>
    </recommendedName>
</protein>
<dbReference type="InterPro" id="IPR016039">
    <property type="entry name" value="Thiolase-like"/>
</dbReference>
<comment type="catalytic activity">
    <reaction evidence="13 14">
        <text>a fatty acyl-[ACP] + malonyl-[ACP] + H(+) = a 3-oxoacyl-[ACP] + holo-[ACP] + CO2</text>
        <dbReference type="Rhea" id="RHEA:22836"/>
        <dbReference type="Rhea" id="RHEA-COMP:9623"/>
        <dbReference type="Rhea" id="RHEA-COMP:9685"/>
        <dbReference type="Rhea" id="RHEA-COMP:9916"/>
        <dbReference type="Rhea" id="RHEA-COMP:14125"/>
        <dbReference type="ChEBI" id="CHEBI:15378"/>
        <dbReference type="ChEBI" id="CHEBI:16526"/>
        <dbReference type="ChEBI" id="CHEBI:64479"/>
        <dbReference type="ChEBI" id="CHEBI:78449"/>
        <dbReference type="ChEBI" id="CHEBI:78776"/>
        <dbReference type="ChEBI" id="CHEBI:138651"/>
    </reaction>
</comment>
<comment type="catalytic activity">
    <reaction evidence="12 14">
        <text>(9Z)-hexadecenoyl-[ACP] + malonyl-[ACP] + H(+) = 3-oxo-(11Z)-octadecenoyl-[ACP] + holo-[ACP] + CO2</text>
        <dbReference type="Rhea" id="RHEA:55040"/>
        <dbReference type="Rhea" id="RHEA-COMP:9623"/>
        <dbReference type="Rhea" id="RHEA-COMP:9685"/>
        <dbReference type="Rhea" id="RHEA-COMP:10800"/>
        <dbReference type="Rhea" id="RHEA-COMP:14074"/>
        <dbReference type="ChEBI" id="CHEBI:15378"/>
        <dbReference type="ChEBI" id="CHEBI:16526"/>
        <dbReference type="ChEBI" id="CHEBI:64479"/>
        <dbReference type="ChEBI" id="CHEBI:78449"/>
        <dbReference type="ChEBI" id="CHEBI:83989"/>
        <dbReference type="ChEBI" id="CHEBI:138538"/>
        <dbReference type="EC" id="2.3.1.179"/>
    </reaction>
</comment>
<evidence type="ECO:0000256" key="4">
    <source>
        <dbReference type="ARBA" id="ARBA00014657"/>
    </source>
</evidence>
<keyword evidence="8" id="KW-0443">Lipid metabolism</keyword>
<dbReference type="FunFam" id="3.40.47.10:FF:000018">
    <property type="entry name" value="3-oxoacyl-[acyl-carrier-protein] synthase 2"/>
    <property type="match status" value="1"/>
</dbReference>
<dbReference type="PANTHER" id="PTHR11712">
    <property type="entry name" value="POLYKETIDE SYNTHASE-RELATED"/>
    <property type="match status" value="1"/>
</dbReference>
<evidence type="ECO:0000256" key="10">
    <source>
        <dbReference type="ARBA" id="ARBA00023315"/>
    </source>
</evidence>
<evidence type="ECO:0000256" key="14">
    <source>
        <dbReference type="PIRNR" id="PIRNR000447"/>
    </source>
</evidence>
<dbReference type="GO" id="GO:0004315">
    <property type="term" value="F:3-oxoacyl-[acyl-carrier-protein] synthase activity"/>
    <property type="evidence" value="ECO:0007669"/>
    <property type="project" value="UniProtKB-UniRule"/>
</dbReference>
<evidence type="ECO:0000256" key="2">
    <source>
        <dbReference type="ARBA" id="ARBA00008467"/>
    </source>
</evidence>
<keyword evidence="5 14" id="KW-0444">Lipid biosynthesis</keyword>
<evidence type="ECO:0000256" key="3">
    <source>
        <dbReference type="ARBA" id="ARBA00012356"/>
    </source>
</evidence>
<dbReference type="SMART" id="SM00825">
    <property type="entry name" value="PKS_KS"/>
    <property type="match status" value="1"/>
</dbReference>
<dbReference type="EC" id="2.3.1.179" evidence="3 14"/>
<comment type="similarity">
    <text evidence="2 14 16">Belongs to the thiolase-like superfamily. Beta-ketoacyl-ACP synthases family.</text>
</comment>
<proteinExistence type="inferred from homology"/>
<dbReference type="Pfam" id="PF00109">
    <property type="entry name" value="ketoacyl-synt"/>
    <property type="match status" value="1"/>
</dbReference>
<evidence type="ECO:0000256" key="16">
    <source>
        <dbReference type="RuleBase" id="RU003694"/>
    </source>
</evidence>
<evidence type="ECO:0000256" key="1">
    <source>
        <dbReference type="ARBA" id="ARBA00005194"/>
    </source>
</evidence>
<dbReference type="Gene3D" id="3.40.47.10">
    <property type="match status" value="1"/>
</dbReference>
<keyword evidence="6 14" id="KW-0808">Transferase</keyword>
<evidence type="ECO:0000313" key="18">
    <source>
        <dbReference type="EMBL" id="SBW08599.1"/>
    </source>
</evidence>
<comment type="function">
    <text evidence="11 14">Involved in the type II fatty acid elongation cycle. Catalyzes the elongation of a wide range of acyl-ACP by the addition of two carbons from malonyl-ACP to an acyl acceptor. Can efficiently catalyze the conversion of palmitoleoyl-ACP (cis-hexadec-9-enoyl-ACP) to cis-vaccenoyl-ACP (cis-octadec-11-enoyl-ACP), an essential step in the thermal regulation of fatty acid composition.</text>
</comment>
<dbReference type="PROSITE" id="PS52004">
    <property type="entry name" value="KS3_2"/>
    <property type="match status" value="1"/>
</dbReference>
<organism evidence="18">
    <name type="scientific">uncultured Eubacteriales bacterium</name>
    <dbReference type="NCBI Taxonomy" id="172733"/>
    <lineage>
        <taxon>Bacteria</taxon>
        <taxon>Bacillati</taxon>
        <taxon>Bacillota</taxon>
        <taxon>Clostridia</taxon>
        <taxon>Eubacteriales</taxon>
        <taxon>environmental samples</taxon>
    </lineage>
</organism>
<comment type="pathway">
    <text evidence="1 14">Lipid metabolism; fatty acid biosynthesis.</text>
</comment>
<dbReference type="InterPro" id="IPR020841">
    <property type="entry name" value="PKS_Beta-ketoAc_synthase_dom"/>
</dbReference>
<sequence length="409" mass="42770">MSRVVITGMGAFTPVGKSVETLFDSLRAGRHGMGLITRFDTADFKAKVAAEIRGYDPLDYLPKAEARKMDLFTQYAVIAAAEAMGDSGLEGKVNPERFGVYVGSGIGGMETFAAGAVTVEQQGPRKISPFIIPMMISNMAAGMISIRYGAAGPTLPVVTACATSTHAIGEAFRAIKHGYADAILAGGTEAAIHPLAMAGFQNAMALNNTDDPESASIPFDKRRNGFIMGEGAGVLVLEEYEHAVRRGANIYAEVVGYGNTADAHHMTAPHPEGAGAIRAIRLALEEGGYEEGMAVYVNAHGTSTPLNDKAETHALKAAFGEEAARKLRISSSKSMTGHMLGAAGAVEAIVSVMTLRTGIVTPTVGYQVPDEDCDLDVTPNVAVTAPCDFAISNSFGFGGHNAVVALKKI</sequence>
<keyword evidence="10 14" id="KW-0012">Acyltransferase</keyword>
<dbReference type="SUPFAM" id="SSF53901">
    <property type="entry name" value="Thiolase-like"/>
    <property type="match status" value="2"/>
</dbReference>
<dbReference type="GO" id="GO:0006633">
    <property type="term" value="P:fatty acid biosynthetic process"/>
    <property type="evidence" value="ECO:0007669"/>
    <property type="project" value="UniProtKB-UniRule"/>
</dbReference>
<dbReference type="InterPro" id="IPR017568">
    <property type="entry name" value="3-oxoacyl-ACP_synth-2"/>
</dbReference>
<evidence type="ECO:0000256" key="13">
    <source>
        <dbReference type="ARBA" id="ARBA00047659"/>
    </source>
</evidence>
<feature type="domain" description="Ketosynthase family 3 (KS3)" evidence="17">
    <location>
        <begin position="1"/>
        <end position="408"/>
    </location>
</feature>
<dbReference type="PROSITE" id="PS00606">
    <property type="entry name" value="KS3_1"/>
    <property type="match status" value="1"/>
</dbReference>
<feature type="active site" description="For beta-ketoacyl synthase activity" evidence="15">
    <location>
        <position position="161"/>
    </location>
</feature>
<dbReference type="Pfam" id="PF02801">
    <property type="entry name" value="Ketoacyl-synt_C"/>
    <property type="match status" value="1"/>
</dbReference>
<accession>A0A212KA20</accession>
<dbReference type="InterPro" id="IPR018201">
    <property type="entry name" value="Ketoacyl_synth_AS"/>
</dbReference>
<dbReference type="InterPro" id="IPR014031">
    <property type="entry name" value="Ketoacyl_synth_C"/>
</dbReference>
<evidence type="ECO:0000256" key="8">
    <source>
        <dbReference type="ARBA" id="ARBA00023098"/>
    </source>
</evidence>
<evidence type="ECO:0000256" key="6">
    <source>
        <dbReference type="ARBA" id="ARBA00022679"/>
    </source>
</evidence>
<evidence type="ECO:0000256" key="15">
    <source>
        <dbReference type="PIRSR" id="PIRSR000447-1"/>
    </source>
</evidence>
<evidence type="ECO:0000256" key="7">
    <source>
        <dbReference type="ARBA" id="ARBA00022832"/>
    </source>
</evidence>
<gene>
    <name evidence="18" type="primary">fabF</name>
    <name evidence="18" type="ORF">KL86CLO1_12483</name>
</gene>
<name>A0A212KA20_9FIRM</name>
<evidence type="ECO:0000256" key="12">
    <source>
        <dbReference type="ARBA" id="ARBA00047318"/>
    </source>
</evidence>
<evidence type="ECO:0000259" key="17">
    <source>
        <dbReference type="PROSITE" id="PS52004"/>
    </source>
</evidence>
<dbReference type="NCBIfam" id="TIGR03150">
    <property type="entry name" value="fabF"/>
    <property type="match status" value="1"/>
</dbReference>
<reference evidence="18" key="1">
    <citation type="submission" date="2016-04" db="EMBL/GenBank/DDBJ databases">
        <authorList>
            <person name="Evans L.H."/>
            <person name="Alamgir A."/>
            <person name="Owens N."/>
            <person name="Weber N.D."/>
            <person name="Virtaneva K."/>
            <person name="Barbian K."/>
            <person name="Babar A."/>
            <person name="Rosenke K."/>
        </authorList>
    </citation>
    <scope>NUCLEOTIDE SEQUENCE</scope>
    <source>
        <strain evidence="18">86</strain>
    </source>
</reference>
<evidence type="ECO:0000256" key="5">
    <source>
        <dbReference type="ARBA" id="ARBA00022516"/>
    </source>
</evidence>
<dbReference type="CDD" id="cd00834">
    <property type="entry name" value="KAS_I_II"/>
    <property type="match status" value="1"/>
</dbReference>
<keyword evidence="9 14" id="KW-0275">Fatty acid biosynthesis</keyword>
<dbReference type="InterPro" id="IPR014030">
    <property type="entry name" value="Ketoacyl_synth_N"/>
</dbReference>
<dbReference type="PIRSF" id="PIRSF000447">
    <property type="entry name" value="KAS_II"/>
    <property type="match status" value="1"/>
</dbReference>
<dbReference type="InterPro" id="IPR000794">
    <property type="entry name" value="Beta-ketoacyl_synthase"/>
</dbReference>
<evidence type="ECO:0000256" key="9">
    <source>
        <dbReference type="ARBA" id="ARBA00023160"/>
    </source>
</evidence>
<keyword evidence="7" id="KW-0276">Fatty acid metabolism</keyword>
<dbReference type="PANTHER" id="PTHR11712:SF336">
    <property type="entry name" value="3-OXOACYL-[ACYL-CARRIER-PROTEIN] SYNTHASE, MITOCHONDRIAL"/>
    <property type="match status" value="1"/>
</dbReference>
<dbReference type="AlphaFoldDB" id="A0A212KA20"/>
<dbReference type="GO" id="GO:0005829">
    <property type="term" value="C:cytosol"/>
    <property type="evidence" value="ECO:0007669"/>
    <property type="project" value="TreeGrafter"/>
</dbReference>
<dbReference type="EMBL" id="FLUN01000001">
    <property type="protein sequence ID" value="SBW08599.1"/>
    <property type="molecule type" value="Genomic_DNA"/>
</dbReference>